<dbReference type="AlphaFoldDB" id="A0A2P2MST2"/>
<protein>
    <submittedName>
        <fullName evidence="1">Uncharacterized protein</fullName>
    </submittedName>
</protein>
<accession>A0A2P2MST2</accession>
<proteinExistence type="predicted"/>
<organism evidence="1">
    <name type="scientific">Rhizophora mucronata</name>
    <name type="common">Asiatic mangrove</name>
    <dbReference type="NCBI Taxonomy" id="61149"/>
    <lineage>
        <taxon>Eukaryota</taxon>
        <taxon>Viridiplantae</taxon>
        <taxon>Streptophyta</taxon>
        <taxon>Embryophyta</taxon>
        <taxon>Tracheophyta</taxon>
        <taxon>Spermatophyta</taxon>
        <taxon>Magnoliopsida</taxon>
        <taxon>eudicotyledons</taxon>
        <taxon>Gunneridae</taxon>
        <taxon>Pentapetalae</taxon>
        <taxon>rosids</taxon>
        <taxon>fabids</taxon>
        <taxon>Malpighiales</taxon>
        <taxon>Rhizophoraceae</taxon>
        <taxon>Rhizophora</taxon>
    </lineage>
</organism>
<name>A0A2P2MST2_RHIMU</name>
<dbReference type="EMBL" id="GGEC01052781">
    <property type="protein sequence ID" value="MBX33265.1"/>
    <property type="molecule type" value="Transcribed_RNA"/>
</dbReference>
<reference evidence="1" key="1">
    <citation type="submission" date="2018-02" db="EMBL/GenBank/DDBJ databases">
        <title>Rhizophora mucronata_Transcriptome.</title>
        <authorList>
            <person name="Meera S.P."/>
            <person name="Sreeshan A."/>
            <person name="Augustine A."/>
        </authorList>
    </citation>
    <scope>NUCLEOTIDE SEQUENCE</scope>
    <source>
        <tissue evidence="1">Leaf</tissue>
    </source>
</reference>
<evidence type="ECO:0000313" key="1">
    <source>
        <dbReference type="EMBL" id="MBX33265.1"/>
    </source>
</evidence>
<sequence>MGDVYELTPQAVPFCKSFRIGWLVDSVVFSRSGEICVYVTLLIFLSCDEKLRRGGGCK</sequence>